<dbReference type="AlphaFoldDB" id="A0A5C6SU71"/>
<dbReference type="EMBL" id="VMNF01000009">
    <property type="protein sequence ID" value="TXC01498.1"/>
    <property type="molecule type" value="Genomic_DNA"/>
</dbReference>
<reference evidence="1 2" key="1">
    <citation type="submission" date="2019-07" db="EMBL/GenBank/DDBJ databases">
        <title>The First High-Quality Draft Genome Sequence of the Causal Agent of the Current Panama Disease Epidemic.</title>
        <authorList>
            <person name="Warmington R.J."/>
            <person name="Kay W."/>
            <person name="Jeffries A."/>
            <person name="Bebber D."/>
            <person name="Moore K."/>
            <person name="Studholme D.J."/>
        </authorList>
    </citation>
    <scope>NUCLEOTIDE SEQUENCE [LARGE SCALE GENOMIC DNA]</scope>
    <source>
        <strain evidence="1 2">TR4</strain>
    </source>
</reference>
<evidence type="ECO:0000313" key="2">
    <source>
        <dbReference type="Proteomes" id="UP000321331"/>
    </source>
</evidence>
<name>A0A5C6SU71_FUSOC</name>
<proteinExistence type="predicted"/>
<evidence type="ECO:0000313" key="1">
    <source>
        <dbReference type="EMBL" id="TXC01498.1"/>
    </source>
</evidence>
<gene>
    <name evidence="1" type="ORF">FocTR4_00008746</name>
</gene>
<organism evidence="1 2">
    <name type="scientific">Fusarium oxysporum f. sp. cubense</name>
    <dbReference type="NCBI Taxonomy" id="61366"/>
    <lineage>
        <taxon>Eukaryota</taxon>
        <taxon>Fungi</taxon>
        <taxon>Dikarya</taxon>
        <taxon>Ascomycota</taxon>
        <taxon>Pezizomycotina</taxon>
        <taxon>Sordariomycetes</taxon>
        <taxon>Hypocreomycetidae</taxon>
        <taxon>Hypocreales</taxon>
        <taxon>Nectriaceae</taxon>
        <taxon>Fusarium</taxon>
        <taxon>Fusarium oxysporum species complex</taxon>
    </lineage>
</organism>
<accession>A0A5C6SU71</accession>
<sequence length="128" mass="14454">MSDSKEVMEEFELPRQSGLIGVYREQEQDIDINVSVCVRVVELDASLRLWSDIDNETDGMEREEENRDIEAGNEGYLTLSLTQRAVGNCTLYAMPCCTYGTLDGEPGRWAPGARCKVKIDRDQTKDDV</sequence>
<dbReference type="Proteomes" id="UP000321331">
    <property type="component" value="Unassembled WGS sequence"/>
</dbReference>
<protein>
    <submittedName>
        <fullName evidence="1">Uncharacterized protein</fullName>
    </submittedName>
</protein>
<comment type="caution">
    <text evidence="1">The sequence shown here is derived from an EMBL/GenBank/DDBJ whole genome shotgun (WGS) entry which is preliminary data.</text>
</comment>